<accession>G7VGM8</accession>
<sequence>MTALLEGAVSSLWQNFTIGLARVLLVYAFAVVTVAGLGNVTGVVVAALLVSTLRTLAVFYFPELELLVIYIAVIAVLLLKPSGLFTRHERRV</sequence>
<evidence type="ECO:0000313" key="3">
    <source>
        <dbReference type="EMBL" id="AET33128.1"/>
    </source>
</evidence>
<dbReference type="KEGG" id="pyr:P186_1716"/>
<dbReference type="EMBL" id="CP003098">
    <property type="protein sequence ID" value="AET33128.1"/>
    <property type="molecule type" value="Genomic_DNA"/>
</dbReference>
<dbReference type="STRING" id="1104324.P186_1716"/>
<feature type="transmembrane region" description="Helical" evidence="2">
    <location>
        <begin position="67"/>
        <end position="86"/>
    </location>
</feature>
<keyword evidence="1" id="KW-0813">Transport</keyword>
<reference evidence="3 4" key="1">
    <citation type="journal article" date="2012" name="J. Bacteriol.">
        <title>Complete genome sequence of strain 1860, a crenarchaeon of the genus pyrobaculum able to grow with various electron acceptors.</title>
        <authorList>
            <person name="Mardanov A.V."/>
            <person name="Gumerov V.M."/>
            <person name="Slobodkina G.B."/>
            <person name="Beletsky A.V."/>
            <person name="Bonch-Osmolovskaya E.A."/>
            <person name="Ravin N.V."/>
            <person name="Skryabin K.G."/>
        </authorList>
    </citation>
    <scope>NUCLEOTIDE SEQUENCE [LARGE SCALE GENOMIC DNA]</scope>
    <source>
        <strain evidence="3 4">1860</strain>
    </source>
</reference>
<organism evidence="3 4">
    <name type="scientific">Pyrobaculum ferrireducens</name>
    <dbReference type="NCBI Taxonomy" id="1104324"/>
    <lineage>
        <taxon>Archaea</taxon>
        <taxon>Thermoproteota</taxon>
        <taxon>Thermoprotei</taxon>
        <taxon>Thermoproteales</taxon>
        <taxon>Thermoproteaceae</taxon>
        <taxon>Pyrobaculum</taxon>
    </lineage>
</organism>
<protein>
    <submittedName>
        <fullName evidence="3">Inner-membrane translocator</fullName>
    </submittedName>
</protein>
<dbReference type="Proteomes" id="UP000005867">
    <property type="component" value="Chromosome"/>
</dbReference>
<dbReference type="eggNOG" id="arCOG01270">
    <property type="taxonomic scope" value="Archaea"/>
</dbReference>
<name>G7VGM8_9CREN</name>
<dbReference type="AlphaFoldDB" id="G7VGM8"/>
<evidence type="ECO:0000313" key="4">
    <source>
        <dbReference type="Proteomes" id="UP000005867"/>
    </source>
</evidence>
<evidence type="ECO:0000256" key="1">
    <source>
        <dbReference type="ARBA" id="ARBA00022448"/>
    </source>
</evidence>
<keyword evidence="4" id="KW-1185">Reference proteome</keyword>
<gene>
    <name evidence="3" type="ORF">P186_1716</name>
</gene>
<dbReference type="GeneID" id="11596213"/>
<dbReference type="GO" id="GO:0005886">
    <property type="term" value="C:plasma membrane"/>
    <property type="evidence" value="ECO:0007669"/>
    <property type="project" value="TreeGrafter"/>
</dbReference>
<proteinExistence type="predicted"/>
<keyword evidence="2" id="KW-0812">Transmembrane</keyword>
<dbReference type="PANTHER" id="PTHR11795">
    <property type="entry name" value="BRANCHED-CHAIN AMINO ACID TRANSPORT SYSTEM PERMEASE PROTEIN LIVH"/>
    <property type="match status" value="1"/>
</dbReference>
<dbReference type="RefSeq" id="WP_014288954.1">
    <property type="nucleotide sequence ID" value="NC_016645.1"/>
</dbReference>
<keyword evidence="2" id="KW-1133">Transmembrane helix</keyword>
<dbReference type="OrthoDB" id="43815at2157"/>
<dbReference type="PANTHER" id="PTHR11795:SF442">
    <property type="entry name" value="ABC TRANSPORTER ATP-BINDING PROTEIN"/>
    <property type="match status" value="1"/>
</dbReference>
<keyword evidence="2" id="KW-0472">Membrane</keyword>
<dbReference type="BioCyc" id="PSP1104324:GJSN-1683-MONOMER"/>
<evidence type="ECO:0000256" key="2">
    <source>
        <dbReference type="SAM" id="Phobius"/>
    </source>
</evidence>
<dbReference type="GO" id="GO:0022857">
    <property type="term" value="F:transmembrane transporter activity"/>
    <property type="evidence" value="ECO:0007669"/>
    <property type="project" value="TreeGrafter"/>
</dbReference>
<dbReference type="InterPro" id="IPR052157">
    <property type="entry name" value="BCAA_transport_permease"/>
</dbReference>
<dbReference type="HOGENOM" id="CLU_2406477_0_0_2"/>